<dbReference type="EMBL" id="BSEV01000004">
    <property type="protein sequence ID" value="GLK09340.1"/>
    <property type="molecule type" value="Genomic_DNA"/>
</dbReference>
<proteinExistence type="predicted"/>
<organism evidence="1 2">
    <name type="scientific">Streptosporangium carneum</name>
    <dbReference type="NCBI Taxonomy" id="47481"/>
    <lineage>
        <taxon>Bacteria</taxon>
        <taxon>Bacillati</taxon>
        <taxon>Actinomycetota</taxon>
        <taxon>Actinomycetes</taxon>
        <taxon>Streptosporangiales</taxon>
        <taxon>Streptosporangiaceae</taxon>
        <taxon>Streptosporangium</taxon>
    </lineage>
</organism>
<dbReference type="Proteomes" id="UP001143474">
    <property type="component" value="Unassembled WGS sequence"/>
</dbReference>
<reference evidence="1" key="2">
    <citation type="submission" date="2023-01" db="EMBL/GenBank/DDBJ databases">
        <authorList>
            <person name="Sun Q."/>
            <person name="Evtushenko L."/>
        </authorList>
    </citation>
    <scope>NUCLEOTIDE SEQUENCE</scope>
    <source>
        <strain evidence="1">VKM Ac-2007</strain>
    </source>
</reference>
<name>A0A9W6MCY5_9ACTN</name>
<keyword evidence="2" id="KW-1185">Reference proteome</keyword>
<dbReference type="RefSeq" id="WP_271217784.1">
    <property type="nucleotide sequence ID" value="NZ_BAAAVD010000004.1"/>
</dbReference>
<evidence type="ECO:0000313" key="2">
    <source>
        <dbReference type="Proteomes" id="UP001143474"/>
    </source>
</evidence>
<protein>
    <submittedName>
        <fullName evidence="1">Uncharacterized protein</fullName>
    </submittedName>
</protein>
<reference evidence="1" key="1">
    <citation type="journal article" date="2014" name="Int. J. Syst. Evol. Microbiol.">
        <title>Complete genome sequence of Corynebacterium casei LMG S-19264T (=DSM 44701T), isolated from a smear-ripened cheese.</title>
        <authorList>
            <consortium name="US DOE Joint Genome Institute (JGI-PGF)"/>
            <person name="Walter F."/>
            <person name="Albersmeier A."/>
            <person name="Kalinowski J."/>
            <person name="Ruckert C."/>
        </authorList>
    </citation>
    <scope>NUCLEOTIDE SEQUENCE</scope>
    <source>
        <strain evidence="1">VKM Ac-2007</strain>
    </source>
</reference>
<dbReference type="SUPFAM" id="SSF51197">
    <property type="entry name" value="Clavaminate synthase-like"/>
    <property type="match status" value="1"/>
</dbReference>
<evidence type="ECO:0000313" key="1">
    <source>
        <dbReference type="EMBL" id="GLK09340.1"/>
    </source>
</evidence>
<gene>
    <name evidence="1" type="ORF">GCM10017600_27460</name>
</gene>
<dbReference type="AlphaFoldDB" id="A0A9W6MCY5"/>
<sequence>MRKPVDYGATNQLDIRLEAGAPPMVVTPDLPTLSHAPAEGGVTPVADCRAVLHDVPDRLARRMRSSVITHPHIVDDILAAHGREPFRGERRIVVAMGDPVSARDCDPTVSAEARFV</sequence>
<comment type="caution">
    <text evidence="1">The sequence shown here is derived from an EMBL/GenBank/DDBJ whole genome shotgun (WGS) entry which is preliminary data.</text>
</comment>
<accession>A0A9W6MCY5</accession>